<keyword evidence="1" id="KW-0143">Chaperone</keyword>
<organism evidence="4">
    <name type="scientific">Trypanosoma vivax (strain Y486)</name>
    <dbReference type="NCBI Taxonomy" id="1055687"/>
    <lineage>
        <taxon>Eukaryota</taxon>
        <taxon>Discoba</taxon>
        <taxon>Euglenozoa</taxon>
        <taxon>Kinetoplastea</taxon>
        <taxon>Metakinetoplastina</taxon>
        <taxon>Trypanosomatida</taxon>
        <taxon>Trypanosomatidae</taxon>
        <taxon>Trypanosoma</taxon>
        <taxon>Duttonella</taxon>
    </lineage>
</organism>
<dbReference type="SUPFAM" id="SSF46565">
    <property type="entry name" value="Chaperone J-domain"/>
    <property type="match status" value="1"/>
</dbReference>
<dbReference type="GO" id="GO:0051787">
    <property type="term" value="F:misfolded protein binding"/>
    <property type="evidence" value="ECO:0007669"/>
    <property type="project" value="TreeGrafter"/>
</dbReference>
<dbReference type="InterPro" id="IPR018253">
    <property type="entry name" value="DnaJ_domain_CS"/>
</dbReference>
<protein>
    <submittedName>
        <fullName evidence="4">Putative chaperone protein DNAj</fullName>
    </submittedName>
</protein>
<evidence type="ECO:0000313" key="4">
    <source>
        <dbReference type="EMBL" id="CCC48470.1"/>
    </source>
</evidence>
<evidence type="ECO:0000256" key="1">
    <source>
        <dbReference type="ARBA" id="ARBA00023186"/>
    </source>
</evidence>
<reference evidence="4" key="1">
    <citation type="journal article" date="2012" name="Proc. Natl. Acad. Sci. U.S.A.">
        <title>Antigenic diversity is generated by distinct evolutionary mechanisms in African trypanosome species.</title>
        <authorList>
            <person name="Jackson A.P."/>
            <person name="Berry A."/>
            <person name="Aslett M."/>
            <person name="Allison H.C."/>
            <person name="Burton P."/>
            <person name="Vavrova-Anderson J."/>
            <person name="Brown R."/>
            <person name="Browne H."/>
            <person name="Corton N."/>
            <person name="Hauser H."/>
            <person name="Gamble J."/>
            <person name="Gilderthorp R."/>
            <person name="Marcello L."/>
            <person name="McQuillan J."/>
            <person name="Otto T.D."/>
            <person name="Quail M.A."/>
            <person name="Sanders M.J."/>
            <person name="van Tonder A."/>
            <person name="Ginger M.L."/>
            <person name="Field M.C."/>
            <person name="Barry J.D."/>
            <person name="Hertz-Fowler C."/>
            <person name="Berriman M."/>
        </authorList>
    </citation>
    <scope>NUCLEOTIDE SEQUENCE</scope>
    <source>
        <strain evidence="4">Y486</strain>
    </source>
</reference>
<dbReference type="AlphaFoldDB" id="G0TWY1"/>
<dbReference type="CDD" id="cd06257">
    <property type="entry name" value="DnaJ"/>
    <property type="match status" value="1"/>
</dbReference>
<accession>G0TWY1</accession>
<dbReference type="InterPro" id="IPR051948">
    <property type="entry name" value="Hsp70_co-chaperone_J-domain"/>
</dbReference>
<dbReference type="VEuPathDB" id="TriTrypDB:TvY486_0602610"/>
<dbReference type="GO" id="GO:0051087">
    <property type="term" value="F:protein-folding chaperone binding"/>
    <property type="evidence" value="ECO:0007669"/>
    <property type="project" value="TreeGrafter"/>
</dbReference>
<evidence type="ECO:0000259" key="3">
    <source>
        <dbReference type="PROSITE" id="PS50076"/>
    </source>
</evidence>
<feature type="compositionally biased region" description="Polar residues" evidence="2">
    <location>
        <begin position="198"/>
        <end position="233"/>
    </location>
</feature>
<feature type="region of interest" description="Disordered" evidence="2">
    <location>
        <begin position="178"/>
        <end position="233"/>
    </location>
</feature>
<gene>
    <name evidence="4" type="ORF">TVY486_0602610</name>
</gene>
<dbReference type="InterPro" id="IPR036869">
    <property type="entry name" value="J_dom_sf"/>
</dbReference>
<dbReference type="PROSITE" id="PS00636">
    <property type="entry name" value="DNAJ_1"/>
    <property type="match status" value="1"/>
</dbReference>
<dbReference type="InterPro" id="IPR001623">
    <property type="entry name" value="DnaJ_domain"/>
</dbReference>
<sequence length="321" mass="36703">MQEKIRHLYRTLGVTPKATQDEIRKAFHALAVQFHPDRPTGCIKKFQEVQSAYEVLSNERSRHIYDSEMEMKRCSLHGFKRPPPLDHVQMPVYYSLANGELYTFESAACRLKCTFKHGDIISSNNKLGCFVGLAGDDFYYWRQDGQMHASRLCQRGSFGVDCIKILVRANFKSTRAPLPRSFVPTNKKGDHEKERNRNLSSGSQSRLSPDASTPNVTGVSVQTAKGVSSKSKQNVLTEAERLRNNIIQRERLRRLRELVPLLFEKEKCTRERLIEKATAKLEDLRLEFKTWLVTGGTKLAGESDEAPSWIVHAKKRSKHIV</sequence>
<dbReference type="SMART" id="SM00271">
    <property type="entry name" value="DnaJ"/>
    <property type="match status" value="1"/>
</dbReference>
<dbReference type="OMA" id="DEAPSWI"/>
<dbReference type="Pfam" id="PF00226">
    <property type="entry name" value="DnaJ"/>
    <property type="match status" value="1"/>
</dbReference>
<dbReference type="GO" id="GO:0005783">
    <property type="term" value="C:endoplasmic reticulum"/>
    <property type="evidence" value="ECO:0007669"/>
    <property type="project" value="TreeGrafter"/>
</dbReference>
<dbReference type="GO" id="GO:0036503">
    <property type="term" value="P:ERAD pathway"/>
    <property type="evidence" value="ECO:0007669"/>
    <property type="project" value="TreeGrafter"/>
</dbReference>
<dbReference type="PANTHER" id="PTHR44360">
    <property type="entry name" value="DNAJ HOMOLOG SUBFAMILY B MEMBER 9"/>
    <property type="match status" value="1"/>
</dbReference>
<dbReference type="PROSITE" id="PS50076">
    <property type="entry name" value="DNAJ_2"/>
    <property type="match status" value="1"/>
</dbReference>
<dbReference type="PRINTS" id="PR00625">
    <property type="entry name" value="JDOMAIN"/>
</dbReference>
<proteinExistence type="predicted"/>
<dbReference type="PANTHER" id="PTHR44360:SF1">
    <property type="entry name" value="DNAJ HOMOLOG SUBFAMILY B MEMBER 9"/>
    <property type="match status" value="1"/>
</dbReference>
<name>G0TWY1_TRYVY</name>
<dbReference type="Gene3D" id="1.10.287.110">
    <property type="entry name" value="DnaJ domain"/>
    <property type="match status" value="1"/>
</dbReference>
<feature type="compositionally biased region" description="Basic and acidic residues" evidence="2">
    <location>
        <begin position="187"/>
        <end position="197"/>
    </location>
</feature>
<feature type="domain" description="J" evidence="3">
    <location>
        <begin position="7"/>
        <end position="69"/>
    </location>
</feature>
<evidence type="ECO:0000256" key="2">
    <source>
        <dbReference type="SAM" id="MobiDB-lite"/>
    </source>
</evidence>
<dbReference type="EMBL" id="HE573022">
    <property type="protein sequence ID" value="CCC48470.1"/>
    <property type="molecule type" value="Genomic_DNA"/>
</dbReference>